<dbReference type="Proteomes" id="UP001493487">
    <property type="component" value="Unassembled WGS sequence"/>
</dbReference>
<protein>
    <recommendedName>
        <fullName evidence="4">Tail fiber protein</fullName>
    </recommendedName>
</protein>
<dbReference type="SUPFAM" id="SSF51126">
    <property type="entry name" value="Pectin lyase-like"/>
    <property type="match status" value="2"/>
</dbReference>
<gene>
    <name evidence="2" type="ORF">QJS35_30625</name>
</gene>
<keyword evidence="3" id="KW-1185">Reference proteome</keyword>
<dbReference type="EMBL" id="JASKHM010000024">
    <property type="protein sequence ID" value="MEQ4486741.1"/>
    <property type="molecule type" value="Genomic_DNA"/>
</dbReference>
<feature type="region of interest" description="Disordered" evidence="1">
    <location>
        <begin position="164"/>
        <end position="183"/>
    </location>
</feature>
<organism evidence="2 3">
    <name type="scientific">Cohnella silvisoli</name>
    <dbReference type="NCBI Taxonomy" id="2873699"/>
    <lineage>
        <taxon>Bacteria</taxon>
        <taxon>Bacillati</taxon>
        <taxon>Bacillota</taxon>
        <taxon>Bacilli</taxon>
        <taxon>Bacillales</taxon>
        <taxon>Paenibacillaceae</taxon>
        <taxon>Cohnella</taxon>
    </lineage>
</organism>
<dbReference type="InterPro" id="IPR011050">
    <property type="entry name" value="Pectin_lyase_fold/virulence"/>
</dbReference>
<accession>A0ABV1L3A8</accession>
<proteinExistence type="predicted"/>
<evidence type="ECO:0000256" key="1">
    <source>
        <dbReference type="SAM" id="MobiDB-lite"/>
    </source>
</evidence>
<comment type="caution">
    <text evidence="2">The sequence shown here is derived from an EMBL/GenBank/DDBJ whole genome shotgun (WGS) entry which is preliminary data.</text>
</comment>
<reference evidence="2 3" key="1">
    <citation type="journal article" date="2023" name="Genome Announc.">
        <title>Pan-Genome Analyses of the Genus Cohnella and Proposal of the Novel Species Cohnella silvisoli sp. nov., Isolated from Forest Soil.</title>
        <authorList>
            <person name="Wang C."/>
            <person name="Mao L."/>
            <person name="Bao G."/>
            <person name="Zhu H."/>
        </authorList>
    </citation>
    <scope>NUCLEOTIDE SEQUENCE [LARGE SCALE GENOMIC DNA]</scope>
    <source>
        <strain evidence="2 3">NL03-T5-1</strain>
    </source>
</reference>
<evidence type="ECO:0000313" key="2">
    <source>
        <dbReference type="EMBL" id="MEQ4486741.1"/>
    </source>
</evidence>
<evidence type="ECO:0008006" key="4">
    <source>
        <dbReference type="Google" id="ProtNLM"/>
    </source>
</evidence>
<name>A0ABV1L3A8_9BACL</name>
<sequence length="1089" mass="110873">MAFTAKTNWQFGDTVTETDLNRIEQGIKTLDLDKAGYTDLNSAIAQKSIDGAVRTATTANITLSGLQTIDGVVLVVGDRVLVKNQTTGSQNGIYVVDSAVWARATDSDSTAKILGGISVYVREGTNNGGKGFTMSNAGTITLGTTALIFVQLMGAGADTTKAPLASPALTGTPTAPTPAAGDNSTKIPTTAWVNNNSLVATTASITLYVDAVNGNDGNTGLAAGAGNALQSISAALAKVPKILKHTVTINVAAGTYPGLVNIDGFMSGGFNGYLNIIGDSNNTTRSRIISGQINIRGCLVEISVSGLTLTYPSSTPINILGCSRVVLTDIVVDTIASLLGILIDKSIALLITCVISNRLVAIQAQANSSVMAVGCSGTGNTTGMYASSSNIVFSSGRPTGTTNASQNSGGSIIDTSIAPTASPAFTGSPTAPTPSLGNNSSALATTNWVNLNSLVTTTGLMMLYVDAVNGNDANTGLSAGAGNALATIQAALDKVPKILKHNVSIIVAAGTYNPASTLNIDGFLDGGNTTNVTLSIHGDPDNTTRSRIIANTINIRGCSAHIYFSGFTNSVNNSLNVYDCTTPPILNNYVAVAVSASAGINCVRSKLYLNNCVLSNRTLGILADMLSQVFMSGCSGTGNTTAINAQNGATVVTGPGGALPAGALVTSNGGSIVDAIAPLGSPIFTGNPKAPTPTAGDNSTNIPTTAWINQNSLVATTSGITLYVDSVNGNDSNTGLSAGAGNALATINGALAKIPKLLKHNIFINVAPGTYPSCTIDGFIGLSSAGMITINGDTDNTTRSRNVSGQLNIRGCSASININGITSTYAASTALFIGDCTGRIIMTNFVNVSSSASLGCFVSKSTVEFSTCVISNRGSAILGQDTSFVLANACTGTSNTNAFFASMGAVILFSNGKPSGALQQDTGGSIVDTAIASLNSPAFTGMPSFTASGTAPFSVVSPTIVPNLNADMVGGYHETDFMRKIAGLTDYLITTTGLSNYLGHTPATSGAFLLYVYARVKTAATTLYLDCQYIDESGTAKTKVIQASTSLAVGGYTYAPVYVEVMATTGNIYLGINAATANQVHITASLIRV</sequence>
<evidence type="ECO:0000313" key="3">
    <source>
        <dbReference type="Proteomes" id="UP001493487"/>
    </source>
</evidence>
<dbReference type="RefSeq" id="WP_232189822.1">
    <property type="nucleotide sequence ID" value="NZ_JAIOAP010000023.1"/>
</dbReference>
<feature type="compositionally biased region" description="Low complexity" evidence="1">
    <location>
        <begin position="164"/>
        <end position="181"/>
    </location>
</feature>